<evidence type="ECO:0000256" key="7">
    <source>
        <dbReference type="SAM" id="MobiDB-lite"/>
    </source>
</evidence>
<dbReference type="InterPro" id="IPR001345">
    <property type="entry name" value="PG/BPGM_mutase_AS"/>
</dbReference>
<dbReference type="PANTHER" id="PTHR11931">
    <property type="entry name" value="PHOSPHOGLYCERATE MUTASE"/>
    <property type="match status" value="1"/>
</dbReference>
<feature type="active site" description="Tele-phosphohistidine intermediate" evidence="5">
    <location>
        <position position="15"/>
    </location>
</feature>
<dbReference type="GO" id="GO:0006096">
    <property type="term" value="P:glycolytic process"/>
    <property type="evidence" value="ECO:0007669"/>
    <property type="project" value="UniProtKB-KW"/>
</dbReference>
<dbReference type="Proteomes" id="UP000186804">
    <property type="component" value="Unassembled WGS sequence"/>
</dbReference>
<evidence type="ECO:0000256" key="1">
    <source>
        <dbReference type="ARBA" id="ARBA00006717"/>
    </source>
</evidence>
<dbReference type="VEuPathDB" id="CryptoDB:cand_034980"/>
<evidence type="ECO:0000313" key="8">
    <source>
        <dbReference type="EMBL" id="OII78273.1"/>
    </source>
</evidence>
<dbReference type="SUPFAM" id="SSF53254">
    <property type="entry name" value="Phosphoglycerate mutase-like"/>
    <property type="match status" value="1"/>
</dbReference>
<feature type="binding site" evidence="6">
    <location>
        <position position="82"/>
    </location>
    <ligand>
        <name>substrate</name>
    </ligand>
</feature>
<organism evidence="8 9">
    <name type="scientific">Cryptosporidium andersoni</name>
    <dbReference type="NCBI Taxonomy" id="117008"/>
    <lineage>
        <taxon>Eukaryota</taxon>
        <taxon>Sar</taxon>
        <taxon>Alveolata</taxon>
        <taxon>Apicomplexa</taxon>
        <taxon>Conoidasida</taxon>
        <taxon>Coccidia</taxon>
        <taxon>Eucoccidiorida</taxon>
        <taxon>Eimeriorina</taxon>
        <taxon>Cryptosporidiidae</taxon>
        <taxon>Cryptosporidium</taxon>
    </lineage>
</organism>
<dbReference type="Pfam" id="PF00300">
    <property type="entry name" value="His_Phos_1"/>
    <property type="match status" value="1"/>
</dbReference>
<dbReference type="AlphaFoldDB" id="A0A1J4MVH7"/>
<evidence type="ECO:0000256" key="3">
    <source>
        <dbReference type="ARBA" id="ARBA00023152"/>
    </source>
</evidence>
<dbReference type="OrthoDB" id="354304at2759"/>
<feature type="binding site" evidence="6">
    <location>
        <begin position="14"/>
        <end position="21"/>
    </location>
    <ligand>
        <name>substrate</name>
    </ligand>
</feature>
<reference evidence="8 9" key="1">
    <citation type="submission" date="2016-10" db="EMBL/GenBank/DDBJ databases">
        <title>Reductive evolution of mitochondrial metabolism and differential evolution of invasion-related proteins in Cryptosporidium.</title>
        <authorList>
            <person name="Liu S."/>
            <person name="Roellig D.M."/>
            <person name="Guo Y."/>
            <person name="Li N."/>
            <person name="Frace M.A."/>
            <person name="Tang K."/>
            <person name="Zhang L."/>
            <person name="Feng Y."/>
            <person name="Xiao L."/>
        </authorList>
    </citation>
    <scope>NUCLEOTIDE SEQUENCE [LARGE SCALE GENOMIC DNA]</scope>
    <source>
        <strain evidence="8">30847</strain>
    </source>
</reference>
<accession>A0A1J4MVH7</accession>
<dbReference type="EMBL" id="LRBS01000003">
    <property type="protein sequence ID" value="OII78273.1"/>
    <property type="molecule type" value="Genomic_DNA"/>
</dbReference>
<evidence type="ECO:0000313" key="9">
    <source>
        <dbReference type="Proteomes" id="UP000186804"/>
    </source>
</evidence>
<evidence type="ECO:0000256" key="2">
    <source>
        <dbReference type="ARBA" id="ARBA00012028"/>
    </source>
</evidence>
<dbReference type="InterPro" id="IPR005952">
    <property type="entry name" value="Phosphogly_mut1"/>
</dbReference>
<comment type="caution">
    <text evidence="8">The sequence shown here is derived from an EMBL/GenBank/DDBJ whole genome shotgun (WGS) entry which is preliminary data.</text>
</comment>
<dbReference type="SMART" id="SM00855">
    <property type="entry name" value="PGAM"/>
    <property type="match status" value="1"/>
</dbReference>
<dbReference type="Gene3D" id="3.40.50.1240">
    <property type="entry name" value="Phosphoglycerate mutase-like"/>
    <property type="match status" value="1"/>
</dbReference>
<dbReference type="EC" id="5.4.2.11" evidence="2"/>
<dbReference type="CDD" id="cd07067">
    <property type="entry name" value="HP_PGM_like"/>
    <property type="match status" value="1"/>
</dbReference>
<evidence type="ECO:0000256" key="4">
    <source>
        <dbReference type="ARBA" id="ARBA00023235"/>
    </source>
</evidence>
<dbReference type="RefSeq" id="XP_067070119.1">
    <property type="nucleotide sequence ID" value="XM_067213724.1"/>
</dbReference>
<dbReference type="PROSITE" id="PS00175">
    <property type="entry name" value="PG_MUTASE"/>
    <property type="match status" value="1"/>
</dbReference>
<feature type="region of interest" description="Disordered" evidence="7">
    <location>
        <begin position="315"/>
        <end position="338"/>
    </location>
</feature>
<name>A0A1J4MVH7_9CRYT</name>
<proteinExistence type="inferred from homology"/>
<evidence type="ECO:0000256" key="6">
    <source>
        <dbReference type="PIRSR" id="PIRSR613078-2"/>
    </source>
</evidence>
<comment type="similarity">
    <text evidence="1">Belongs to the phosphoglycerate mutase family. BPG-dependent PGAM subfamily.</text>
</comment>
<keyword evidence="3" id="KW-0324">Glycolysis</keyword>
<protein>
    <recommendedName>
        <fullName evidence="2">phosphoglycerate mutase (2,3-diphosphoglycerate-dependent)</fullName>
        <ecNumber evidence="2">5.4.2.11</ecNumber>
    </recommendedName>
</protein>
<sequence>MMYRNMPVDLVLVRHGQSEGNLAQRLARQGELQQWTDEFRRRHNSLYRLTDRGRTQARIAGEYIRTNIGATFDKYFTSEYVRAMETAAMLGLPNSLWNTDIYLRERDRGILANKTHQERATLHSDEMIRKQRDAFYWQPSGGESLANLCLRTERVLENLSQNCAGLRVIIVCHGGVIKSFRALLERDRNDKNSKMSKINNCQIVWYTRRDPVRGCITSSYNWVKSICPWDLSLSSNSWRYIQRQAFTNEDLLQIIYRVPQLINAPAVDLLEELDIPSAPSSPPTQILPKNTLSEIDNVLPSKIQTSSDLRSSIDDHIIDTSDGTDENTQDIDSDEYNNEGFVSNSAKSFVYKYFQLYANYTISDEDFSDTNEPRN</sequence>
<dbReference type="GO" id="GO:0004619">
    <property type="term" value="F:phosphoglycerate mutase activity"/>
    <property type="evidence" value="ECO:0007669"/>
    <property type="project" value="UniProtKB-EC"/>
</dbReference>
<gene>
    <name evidence="8" type="ORF">cand_034980</name>
</gene>
<dbReference type="InterPro" id="IPR013078">
    <property type="entry name" value="His_Pase_superF_clade-1"/>
</dbReference>
<keyword evidence="4" id="KW-0413">Isomerase</keyword>
<keyword evidence="9" id="KW-1185">Reference proteome</keyword>
<dbReference type="GeneID" id="92367682"/>
<feature type="compositionally biased region" description="Acidic residues" evidence="7">
    <location>
        <begin position="322"/>
        <end position="337"/>
    </location>
</feature>
<evidence type="ECO:0000256" key="5">
    <source>
        <dbReference type="PIRSR" id="PIRSR613078-1"/>
    </source>
</evidence>
<dbReference type="InterPro" id="IPR029033">
    <property type="entry name" value="His_PPase_superfam"/>
</dbReference>
<feature type="active site" description="Proton donor/acceptor" evidence="5">
    <location>
        <position position="105"/>
    </location>
</feature>